<evidence type="ECO:0000313" key="3">
    <source>
        <dbReference type="EMBL" id="SDD13981.1"/>
    </source>
</evidence>
<organism evidence="3 4">
    <name type="scientific">Algoriphagus faecimaris</name>
    <dbReference type="NCBI Taxonomy" id="686796"/>
    <lineage>
        <taxon>Bacteria</taxon>
        <taxon>Pseudomonadati</taxon>
        <taxon>Bacteroidota</taxon>
        <taxon>Cytophagia</taxon>
        <taxon>Cytophagales</taxon>
        <taxon>Cyclobacteriaceae</taxon>
        <taxon>Algoriphagus</taxon>
    </lineage>
</organism>
<evidence type="ECO:0000313" key="4">
    <source>
        <dbReference type="Proteomes" id="UP000199060"/>
    </source>
</evidence>
<proteinExistence type="predicted"/>
<dbReference type="RefSeq" id="WP_087939343.1">
    <property type="nucleotide sequence ID" value="NZ_FNAC01000016.1"/>
</dbReference>
<sequence length="283" mass="32243">MKAQNFQKLFLSLLLTLITITYASAQRAHHFATFNIRWDNPQDIGNLWKDRAPQIAALIRFHQIGIVGTQEGLKHQIEQLSDALNFDYLGVGRDDGKEKGEYTAILFDSEMYTLLDQGTFWLSPTPEKPSKGWDAALNRICSWGKFLSKDQTEFMVFNIHYDHVGQVAREESSKLLIRKIEEININNLPVILLGDFNVTPDNAAYTTLIRAQGWKDARLISQVPAYGPVGTFTGFDWEKEPEGIIDHIFVKGSLQVIRHGILTDNYGKKYPSDHFPVLVEVEF</sequence>
<dbReference type="Gene3D" id="3.60.10.10">
    <property type="entry name" value="Endonuclease/exonuclease/phosphatase"/>
    <property type="match status" value="1"/>
</dbReference>
<dbReference type="PANTHER" id="PTHR12121:SF36">
    <property type="entry name" value="ENDONUCLEASE_EXONUCLEASE_PHOSPHATASE DOMAIN-CONTAINING PROTEIN"/>
    <property type="match status" value="1"/>
</dbReference>
<keyword evidence="4" id="KW-1185">Reference proteome</keyword>
<dbReference type="PANTHER" id="PTHR12121">
    <property type="entry name" value="CARBON CATABOLITE REPRESSOR PROTEIN 4"/>
    <property type="match status" value="1"/>
</dbReference>
<evidence type="ECO:0000259" key="2">
    <source>
        <dbReference type="Pfam" id="PF03372"/>
    </source>
</evidence>
<feature type="domain" description="Endonuclease/exonuclease/phosphatase" evidence="2">
    <location>
        <begin position="32"/>
        <end position="274"/>
    </location>
</feature>
<feature type="signal peptide" evidence="1">
    <location>
        <begin position="1"/>
        <end position="25"/>
    </location>
</feature>
<dbReference type="GO" id="GO:0000175">
    <property type="term" value="F:3'-5'-RNA exonuclease activity"/>
    <property type="evidence" value="ECO:0007669"/>
    <property type="project" value="TreeGrafter"/>
</dbReference>
<protein>
    <submittedName>
        <fullName evidence="3">Metal-dependent hydrolase, endonuclease/exonuclease/phosphatase family</fullName>
    </submittedName>
</protein>
<reference evidence="4" key="1">
    <citation type="submission" date="2016-10" db="EMBL/GenBank/DDBJ databases">
        <authorList>
            <person name="Varghese N."/>
            <person name="Submissions S."/>
        </authorList>
    </citation>
    <scope>NUCLEOTIDE SEQUENCE [LARGE SCALE GENOMIC DNA]</scope>
    <source>
        <strain evidence="4">DSM 23095</strain>
    </source>
</reference>
<dbReference type="InterPro" id="IPR036691">
    <property type="entry name" value="Endo/exonu/phosph_ase_sf"/>
</dbReference>
<dbReference type="GO" id="GO:0004519">
    <property type="term" value="F:endonuclease activity"/>
    <property type="evidence" value="ECO:0007669"/>
    <property type="project" value="UniProtKB-KW"/>
</dbReference>
<dbReference type="OrthoDB" id="9793162at2"/>
<dbReference type="InterPro" id="IPR050410">
    <property type="entry name" value="CCR4/nocturin_mRNA_transcr"/>
</dbReference>
<dbReference type="Proteomes" id="UP000199060">
    <property type="component" value="Unassembled WGS sequence"/>
</dbReference>
<feature type="chain" id="PRO_5011746635" evidence="1">
    <location>
        <begin position="26"/>
        <end position="283"/>
    </location>
</feature>
<dbReference type="Pfam" id="PF03372">
    <property type="entry name" value="Exo_endo_phos"/>
    <property type="match status" value="1"/>
</dbReference>
<keyword evidence="3" id="KW-0255">Endonuclease</keyword>
<gene>
    <name evidence="3" type="ORF">SAMN04488104_101635</name>
</gene>
<keyword evidence="3" id="KW-0540">Nuclease</keyword>
<keyword evidence="3" id="KW-0269">Exonuclease</keyword>
<keyword evidence="3" id="KW-0378">Hydrolase</keyword>
<accession>A0A1G6SBD4</accession>
<keyword evidence="1" id="KW-0732">Signal</keyword>
<evidence type="ECO:0000256" key="1">
    <source>
        <dbReference type="SAM" id="SignalP"/>
    </source>
</evidence>
<dbReference type="SUPFAM" id="SSF56219">
    <property type="entry name" value="DNase I-like"/>
    <property type="match status" value="1"/>
</dbReference>
<name>A0A1G6SBD4_9BACT</name>
<dbReference type="STRING" id="686796.SAMN04488104_101635"/>
<dbReference type="EMBL" id="FNAC01000016">
    <property type="protein sequence ID" value="SDD13981.1"/>
    <property type="molecule type" value="Genomic_DNA"/>
</dbReference>
<dbReference type="InterPro" id="IPR005135">
    <property type="entry name" value="Endo/exonuclease/phosphatase"/>
</dbReference>
<dbReference type="AlphaFoldDB" id="A0A1G6SBD4"/>
<dbReference type="CDD" id="cd09083">
    <property type="entry name" value="EEP-1"/>
    <property type="match status" value="1"/>
</dbReference>